<evidence type="ECO:0000313" key="3">
    <source>
        <dbReference type="Proteomes" id="UP000034751"/>
    </source>
</evidence>
<proteinExistence type="predicted"/>
<evidence type="ECO:0008006" key="4">
    <source>
        <dbReference type="Google" id="ProtNLM"/>
    </source>
</evidence>
<feature type="chain" id="PRO_5002537002" description="Carboxypeptidase regulatory-like domain-containing protein" evidence="1">
    <location>
        <begin position="32"/>
        <end position="188"/>
    </location>
</feature>
<dbReference type="STRING" id="1618747.UW02_C0012G0016"/>
<reference evidence="2 3" key="1">
    <citation type="journal article" date="2015" name="Nature">
        <title>rRNA introns, odd ribosomes, and small enigmatic genomes across a large radiation of phyla.</title>
        <authorList>
            <person name="Brown C.T."/>
            <person name="Hug L.A."/>
            <person name="Thomas B.C."/>
            <person name="Sharon I."/>
            <person name="Castelle C.J."/>
            <person name="Singh A."/>
            <person name="Wilkins M.J."/>
            <person name="Williams K.H."/>
            <person name="Banfield J.F."/>
        </authorList>
    </citation>
    <scope>NUCLEOTIDE SEQUENCE [LARGE SCALE GENOMIC DNA]</scope>
</reference>
<accession>A0A0G1FAF5</accession>
<protein>
    <recommendedName>
        <fullName evidence="4">Carboxypeptidase regulatory-like domain-containing protein</fullName>
    </recommendedName>
</protein>
<dbReference type="GO" id="GO:0030246">
    <property type="term" value="F:carbohydrate binding"/>
    <property type="evidence" value="ECO:0007669"/>
    <property type="project" value="InterPro"/>
</dbReference>
<dbReference type="EMBL" id="LCGS01000012">
    <property type="protein sequence ID" value="KKT19285.1"/>
    <property type="molecule type" value="Genomic_DNA"/>
</dbReference>
<comment type="caution">
    <text evidence="2">The sequence shown here is derived from an EMBL/GenBank/DDBJ whole genome shotgun (WGS) entry which is preliminary data.</text>
</comment>
<evidence type="ECO:0000313" key="2">
    <source>
        <dbReference type="EMBL" id="KKT19285.1"/>
    </source>
</evidence>
<keyword evidence="1" id="KW-0732">Signal</keyword>
<organism evidence="2 3">
    <name type="scientific">Candidatus Nomurabacteria bacterium GW2011_GWB1_43_7</name>
    <dbReference type="NCBI Taxonomy" id="1618747"/>
    <lineage>
        <taxon>Bacteria</taxon>
        <taxon>Candidatus Nomuraibacteriota</taxon>
    </lineage>
</organism>
<feature type="signal peptide" evidence="1">
    <location>
        <begin position="1"/>
        <end position="31"/>
    </location>
</feature>
<gene>
    <name evidence="2" type="ORF">UW02_C0012G0016</name>
</gene>
<name>A0A0G1FAF5_9BACT</name>
<dbReference type="AlphaFoldDB" id="A0A0G1FAF5"/>
<sequence>MNKSTVLIFIAILIIVGAAFLASSPSVPVPAPDTNTDVEQNINPIDNPVVCTQDVKQCPDGSYIGRGGPNCEFAPCPSPNPVPSEKSGVTGVVTLSPTCPGPEPVPYDPDCAPRFYSTTIDVLVSGTTQVVKTTKSDSKGIFSVDLNPGTYVLKAQGGDILPMCPGVSVEVKSGQYVSVAIGCDTGMR</sequence>
<dbReference type="SUPFAM" id="SSF49452">
    <property type="entry name" value="Starch-binding domain-like"/>
    <property type="match status" value="1"/>
</dbReference>
<dbReference type="InterPro" id="IPR013784">
    <property type="entry name" value="Carb-bd-like_fold"/>
</dbReference>
<evidence type="ECO:0000256" key="1">
    <source>
        <dbReference type="SAM" id="SignalP"/>
    </source>
</evidence>
<dbReference type="Proteomes" id="UP000034751">
    <property type="component" value="Unassembled WGS sequence"/>
</dbReference>